<feature type="chain" id="PRO_5042107993" evidence="1">
    <location>
        <begin position="22"/>
        <end position="160"/>
    </location>
</feature>
<evidence type="ECO:0000313" key="2">
    <source>
        <dbReference type="EMBL" id="KAJ7663685.1"/>
    </source>
</evidence>
<protein>
    <submittedName>
        <fullName evidence="2">Uncharacterized protein</fullName>
    </submittedName>
</protein>
<evidence type="ECO:0000256" key="1">
    <source>
        <dbReference type="SAM" id="SignalP"/>
    </source>
</evidence>
<gene>
    <name evidence="2" type="ORF">B0H17DRAFT_1143926</name>
</gene>
<dbReference type="Proteomes" id="UP001221757">
    <property type="component" value="Unassembled WGS sequence"/>
</dbReference>
<accession>A0AAD7CU10</accession>
<organism evidence="2 3">
    <name type="scientific">Mycena rosella</name>
    <name type="common">Pink bonnet</name>
    <name type="synonym">Agaricus rosellus</name>
    <dbReference type="NCBI Taxonomy" id="1033263"/>
    <lineage>
        <taxon>Eukaryota</taxon>
        <taxon>Fungi</taxon>
        <taxon>Dikarya</taxon>
        <taxon>Basidiomycota</taxon>
        <taxon>Agaricomycotina</taxon>
        <taxon>Agaricomycetes</taxon>
        <taxon>Agaricomycetidae</taxon>
        <taxon>Agaricales</taxon>
        <taxon>Marasmiineae</taxon>
        <taxon>Mycenaceae</taxon>
        <taxon>Mycena</taxon>
    </lineage>
</organism>
<reference evidence="2" key="1">
    <citation type="submission" date="2023-03" db="EMBL/GenBank/DDBJ databases">
        <title>Massive genome expansion in bonnet fungi (Mycena s.s.) driven by repeated elements and novel gene families across ecological guilds.</title>
        <authorList>
            <consortium name="Lawrence Berkeley National Laboratory"/>
            <person name="Harder C.B."/>
            <person name="Miyauchi S."/>
            <person name="Viragh M."/>
            <person name="Kuo A."/>
            <person name="Thoen E."/>
            <person name="Andreopoulos B."/>
            <person name="Lu D."/>
            <person name="Skrede I."/>
            <person name="Drula E."/>
            <person name="Henrissat B."/>
            <person name="Morin E."/>
            <person name="Kohler A."/>
            <person name="Barry K."/>
            <person name="LaButti K."/>
            <person name="Morin E."/>
            <person name="Salamov A."/>
            <person name="Lipzen A."/>
            <person name="Mereny Z."/>
            <person name="Hegedus B."/>
            <person name="Baldrian P."/>
            <person name="Stursova M."/>
            <person name="Weitz H."/>
            <person name="Taylor A."/>
            <person name="Grigoriev I.V."/>
            <person name="Nagy L.G."/>
            <person name="Martin F."/>
            <person name="Kauserud H."/>
        </authorList>
    </citation>
    <scope>NUCLEOTIDE SEQUENCE</scope>
    <source>
        <strain evidence="2">CBHHK067</strain>
    </source>
</reference>
<evidence type="ECO:0000313" key="3">
    <source>
        <dbReference type="Proteomes" id="UP001221757"/>
    </source>
</evidence>
<keyword evidence="1" id="KW-0732">Signal</keyword>
<feature type="signal peptide" evidence="1">
    <location>
        <begin position="1"/>
        <end position="21"/>
    </location>
</feature>
<dbReference type="AlphaFoldDB" id="A0AAD7CU10"/>
<name>A0AAD7CU10_MYCRO</name>
<proteinExistence type="predicted"/>
<sequence>MQFTHLVYLAVVLGASTFVVAAPAPDTKFTIDITVHQGDMQAGYADIDPISCQKNSECPYDYGCWRGKSHEIARPRLDILGYLAQAQGRPCNKYSPCPSGYYCDIQNHQEWCYEYGTLVDVCVQPCDGQLMGLGTLAITDNDPRASIVIHLILPRDMLSE</sequence>
<comment type="caution">
    <text evidence="2">The sequence shown here is derived from an EMBL/GenBank/DDBJ whole genome shotgun (WGS) entry which is preliminary data.</text>
</comment>
<dbReference type="EMBL" id="JARKIE010000229">
    <property type="protein sequence ID" value="KAJ7663685.1"/>
    <property type="molecule type" value="Genomic_DNA"/>
</dbReference>
<keyword evidence="3" id="KW-1185">Reference proteome</keyword>